<evidence type="ECO:0008006" key="4">
    <source>
        <dbReference type="Google" id="ProtNLM"/>
    </source>
</evidence>
<keyword evidence="3" id="KW-1185">Reference proteome</keyword>
<keyword evidence="1" id="KW-0812">Transmembrane</keyword>
<reference evidence="2 3" key="1">
    <citation type="journal article" date="2018" name="Sci. Data">
        <title>The draft genome sequence of cork oak.</title>
        <authorList>
            <person name="Ramos A.M."/>
            <person name="Usie A."/>
            <person name="Barbosa P."/>
            <person name="Barros P.M."/>
            <person name="Capote T."/>
            <person name="Chaves I."/>
            <person name="Simoes F."/>
            <person name="Abreu I."/>
            <person name="Carrasquinho I."/>
            <person name="Faro C."/>
            <person name="Guimaraes J.B."/>
            <person name="Mendonca D."/>
            <person name="Nobrega F."/>
            <person name="Rodrigues L."/>
            <person name="Saibo N.J.M."/>
            <person name="Varela M.C."/>
            <person name="Egas C."/>
            <person name="Matos J."/>
            <person name="Miguel C.M."/>
            <person name="Oliveira M.M."/>
            <person name="Ricardo C.P."/>
            <person name="Goncalves S."/>
        </authorList>
    </citation>
    <scope>NUCLEOTIDE SEQUENCE [LARGE SCALE GENOMIC DNA]</scope>
    <source>
        <strain evidence="3">cv. HL8</strain>
    </source>
</reference>
<keyword evidence="1" id="KW-1133">Transmembrane helix</keyword>
<gene>
    <name evidence="2" type="ORF">CFP56_024200</name>
</gene>
<evidence type="ECO:0000313" key="3">
    <source>
        <dbReference type="Proteomes" id="UP000237347"/>
    </source>
</evidence>
<feature type="transmembrane region" description="Helical" evidence="1">
    <location>
        <begin position="12"/>
        <end position="30"/>
    </location>
</feature>
<proteinExistence type="predicted"/>
<evidence type="ECO:0000313" key="2">
    <source>
        <dbReference type="EMBL" id="KAK7834694.1"/>
    </source>
</evidence>
<comment type="caution">
    <text evidence="2">The sequence shown here is derived from an EMBL/GenBank/DDBJ whole genome shotgun (WGS) entry which is preliminary data.</text>
</comment>
<name>A0AAW0K5V0_QUESU</name>
<protein>
    <recommendedName>
        <fullName evidence="4">Reticulon-like protein</fullName>
    </recommendedName>
</protein>
<feature type="transmembrane region" description="Helical" evidence="1">
    <location>
        <begin position="65"/>
        <end position="93"/>
    </location>
</feature>
<dbReference type="Proteomes" id="UP000237347">
    <property type="component" value="Unassembled WGS sequence"/>
</dbReference>
<sequence length="132" mass="14923">MGCLIISLHAFFRIMAANYIGAFCLTNLLLPLLRNSPVPSQIVNVTLDRKCLSCLWRFKVELVNALFWTCLGLIGGTLQGIKYLVLTVTWIYLEYTFSVERGTRTMNSSALSHNSKLAHEPWTTSCNLFMQS</sequence>
<dbReference type="Gene3D" id="3.40.50.720">
    <property type="entry name" value="NAD(P)-binding Rossmann-like Domain"/>
    <property type="match status" value="1"/>
</dbReference>
<dbReference type="AlphaFoldDB" id="A0AAW0K5V0"/>
<organism evidence="2 3">
    <name type="scientific">Quercus suber</name>
    <name type="common">Cork oak</name>
    <dbReference type="NCBI Taxonomy" id="58331"/>
    <lineage>
        <taxon>Eukaryota</taxon>
        <taxon>Viridiplantae</taxon>
        <taxon>Streptophyta</taxon>
        <taxon>Embryophyta</taxon>
        <taxon>Tracheophyta</taxon>
        <taxon>Spermatophyta</taxon>
        <taxon>Magnoliopsida</taxon>
        <taxon>eudicotyledons</taxon>
        <taxon>Gunneridae</taxon>
        <taxon>Pentapetalae</taxon>
        <taxon>rosids</taxon>
        <taxon>fabids</taxon>
        <taxon>Fagales</taxon>
        <taxon>Fagaceae</taxon>
        <taxon>Quercus</taxon>
    </lineage>
</organism>
<evidence type="ECO:0000256" key="1">
    <source>
        <dbReference type="SAM" id="Phobius"/>
    </source>
</evidence>
<accession>A0AAW0K5V0</accession>
<keyword evidence="1" id="KW-0472">Membrane</keyword>
<dbReference type="EMBL" id="PKMF04000383">
    <property type="protein sequence ID" value="KAK7834694.1"/>
    <property type="molecule type" value="Genomic_DNA"/>
</dbReference>